<evidence type="ECO:0000313" key="2">
    <source>
        <dbReference type="Proteomes" id="UP000325116"/>
    </source>
</evidence>
<accession>A0A5C8CPY6</accession>
<dbReference type="SUPFAM" id="SSF53448">
    <property type="entry name" value="Nucleotide-diphospho-sugar transferases"/>
    <property type="match status" value="1"/>
</dbReference>
<dbReference type="InterPro" id="IPR029044">
    <property type="entry name" value="Nucleotide-diphossugar_trans"/>
</dbReference>
<sequence>MNIVIPMAGAGSRFYNLGYKEPKPLIKIKGYPFFYYAAKSLTNYYNYNKLIFIGLKKHNENNILIDTIKYYFKDALIKLLDETPPGAVLTSREAIELIDNNEPVIFNDCDHCFYSEEFRLNQHYLYKLDGFLLTFKSDKPCYSYCIKKEGKITGTIEKKAVGNDAIAGVYGFKNISLFDKISKKYLDRCYYSEFYTSGLYNIEPLSCGNIKNFECDFNISFGTVDEFLKVKENRIFELFK</sequence>
<reference evidence="1 2" key="1">
    <citation type="journal article" date="1992" name="Lakartidningen">
        <title>[Penicillin V and not amoxicillin is the first choice preparation in acute otitis].</title>
        <authorList>
            <person name="Kamme C."/>
            <person name="Lundgren K."/>
            <person name="Prellner K."/>
        </authorList>
    </citation>
    <scope>NUCLEOTIDE SEQUENCE [LARGE SCALE GENOMIC DNA]</scope>
    <source>
        <strain evidence="1 2">W1</strain>
    </source>
</reference>
<proteinExistence type="predicted"/>
<comment type="caution">
    <text evidence="1">The sequence shown here is derived from an EMBL/GenBank/DDBJ whole genome shotgun (WGS) entry which is preliminary data.</text>
</comment>
<dbReference type="RefSeq" id="WP_147757769.1">
    <property type="nucleotide sequence ID" value="NZ_SAXT01000001.1"/>
</dbReference>
<protein>
    <submittedName>
        <fullName evidence="1">Dolichyl-phosphate mannose synthase</fullName>
    </submittedName>
</protein>
<gene>
    <name evidence="1" type="ORF">EPJ80_02580</name>
</gene>
<evidence type="ECO:0000313" key="1">
    <source>
        <dbReference type="EMBL" id="TXJ13642.1"/>
    </source>
</evidence>
<dbReference type="Gene3D" id="3.90.550.10">
    <property type="entry name" value="Spore Coat Polysaccharide Biosynthesis Protein SpsA, Chain A"/>
    <property type="match status" value="1"/>
</dbReference>
<name>A0A5C8CPY6_9SPIR</name>
<dbReference type="EMBL" id="SAXT01000001">
    <property type="protein sequence ID" value="TXJ13642.1"/>
    <property type="molecule type" value="Genomic_DNA"/>
</dbReference>
<dbReference type="Proteomes" id="UP000325116">
    <property type="component" value="Unassembled WGS sequence"/>
</dbReference>
<dbReference type="AlphaFoldDB" id="A0A5C8CPY6"/>
<organism evidence="1 2">
    <name type="scientific">Brachyspira aalborgi</name>
    <dbReference type="NCBI Taxonomy" id="29522"/>
    <lineage>
        <taxon>Bacteria</taxon>
        <taxon>Pseudomonadati</taxon>
        <taxon>Spirochaetota</taxon>
        <taxon>Spirochaetia</taxon>
        <taxon>Brachyspirales</taxon>
        <taxon>Brachyspiraceae</taxon>
        <taxon>Brachyspira</taxon>
    </lineage>
</organism>